<dbReference type="RefSeq" id="WP_344387414.1">
    <property type="nucleotide sequence ID" value="NZ_BAAASJ010000007.1"/>
</dbReference>
<comment type="caution">
    <text evidence="3">The sequence shown here is derived from an EMBL/GenBank/DDBJ whole genome shotgun (WGS) entry which is preliminary data.</text>
</comment>
<keyword evidence="4" id="KW-1185">Reference proteome</keyword>
<dbReference type="InterPro" id="IPR029058">
    <property type="entry name" value="AB_hydrolase_fold"/>
</dbReference>
<reference evidence="3 4" key="1">
    <citation type="journal article" date="2019" name="Int. J. Syst. Evol. Microbiol.">
        <title>The Global Catalogue of Microorganisms (GCM) 10K type strain sequencing project: providing services to taxonomists for standard genome sequencing and annotation.</title>
        <authorList>
            <consortium name="The Broad Institute Genomics Platform"/>
            <consortium name="The Broad Institute Genome Sequencing Center for Infectious Disease"/>
            <person name="Wu L."/>
            <person name="Ma J."/>
        </authorList>
    </citation>
    <scope>NUCLEOTIDE SEQUENCE [LARGE SCALE GENOMIC DNA]</scope>
    <source>
        <strain evidence="3 4">JCM 4524</strain>
    </source>
</reference>
<evidence type="ECO:0000313" key="3">
    <source>
        <dbReference type="EMBL" id="GAA2622500.1"/>
    </source>
</evidence>
<dbReference type="Pfam" id="PF12697">
    <property type="entry name" value="Abhydrolase_6"/>
    <property type="match status" value="1"/>
</dbReference>
<dbReference type="PANTHER" id="PTHR43798:SF31">
    <property type="entry name" value="AB HYDROLASE SUPERFAMILY PROTEIN YCLE"/>
    <property type="match status" value="1"/>
</dbReference>
<gene>
    <name evidence="3" type="ORF">GCM10010307_07120</name>
</gene>
<feature type="domain" description="AB hydrolase-1" evidence="2">
    <location>
        <begin position="22"/>
        <end position="259"/>
    </location>
</feature>
<evidence type="ECO:0000259" key="2">
    <source>
        <dbReference type="Pfam" id="PF12697"/>
    </source>
</evidence>
<dbReference type="SUPFAM" id="SSF53474">
    <property type="entry name" value="alpha/beta-Hydrolases"/>
    <property type="match status" value="1"/>
</dbReference>
<evidence type="ECO:0000313" key="4">
    <source>
        <dbReference type="Proteomes" id="UP001500151"/>
    </source>
</evidence>
<keyword evidence="1 3" id="KW-0378">Hydrolase</keyword>
<dbReference type="PANTHER" id="PTHR43798">
    <property type="entry name" value="MONOACYLGLYCEROL LIPASE"/>
    <property type="match status" value="1"/>
</dbReference>
<name>A0ABN3QCY2_9ACTN</name>
<organism evidence="3 4">
    <name type="scientific">Streptomyces vastus</name>
    <dbReference type="NCBI Taxonomy" id="285451"/>
    <lineage>
        <taxon>Bacteria</taxon>
        <taxon>Bacillati</taxon>
        <taxon>Actinomycetota</taxon>
        <taxon>Actinomycetes</taxon>
        <taxon>Kitasatosporales</taxon>
        <taxon>Streptomycetaceae</taxon>
        <taxon>Streptomyces</taxon>
    </lineage>
</organism>
<sequence length="269" mass="29218">MPVTSSRDARLRYELRGEGPPVVLLPPAGTGGSIWTLHQAPALQHAGYQTVTVDFRETSPATTQSDHPVRISNLVTDVAELIGTLEIAPCRVIGASLGAMVTQELALAHPDLVISTALLGTRCRTDFTRAAWARASAAHLRTENGAPRSDYDAIASLMQLFSSRTLSDEKAMEEWITLFRSLPVRSPGSAEQYEASIIPDRTAALRSMTRPSLVIGFDSDLLTPPDLCKEVAEAIPRSRYTEVAGCGHFGFLEEPEVVNSELIKFFAEN</sequence>
<protein>
    <submittedName>
        <fullName evidence="3">Alpha/beta hydrolase</fullName>
    </submittedName>
</protein>
<dbReference type="Gene3D" id="3.40.50.1820">
    <property type="entry name" value="alpha/beta hydrolase"/>
    <property type="match status" value="1"/>
</dbReference>
<evidence type="ECO:0000256" key="1">
    <source>
        <dbReference type="ARBA" id="ARBA00022801"/>
    </source>
</evidence>
<dbReference type="InterPro" id="IPR000073">
    <property type="entry name" value="AB_hydrolase_1"/>
</dbReference>
<dbReference type="GO" id="GO:0016787">
    <property type="term" value="F:hydrolase activity"/>
    <property type="evidence" value="ECO:0007669"/>
    <property type="project" value="UniProtKB-KW"/>
</dbReference>
<accession>A0ABN3QCY2</accession>
<dbReference type="InterPro" id="IPR050266">
    <property type="entry name" value="AB_hydrolase_sf"/>
</dbReference>
<dbReference type="EMBL" id="BAAASJ010000007">
    <property type="protein sequence ID" value="GAA2622500.1"/>
    <property type="molecule type" value="Genomic_DNA"/>
</dbReference>
<dbReference type="Proteomes" id="UP001500151">
    <property type="component" value="Unassembled WGS sequence"/>
</dbReference>
<proteinExistence type="predicted"/>